<evidence type="ECO:0000313" key="6">
    <source>
        <dbReference type="Proteomes" id="UP000467201"/>
    </source>
</evidence>
<evidence type="ECO:0000256" key="3">
    <source>
        <dbReference type="ARBA" id="ARBA00023163"/>
    </source>
</evidence>
<dbReference type="AlphaFoldDB" id="A0A7I7VWY4"/>
<feature type="domain" description="HTH arsR-type" evidence="4">
    <location>
        <begin position="40"/>
        <end position="137"/>
    </location>
</feature>
<dbReference type="InterPro" id="IPR051081">
    <property type="entry name" value="HTH_MetalResp_TranReg"/>
</dbReference>
<name>A0A7I7VWY4_9MYCO</name>
<dbReference type="KEGG" id="mdr:MDOR_21970"/>
<dbReference type="InterPro" id="IPR011991">
    <property type="entry name" value="ArsR-like_HTH"/>
</dbReference>
<dbReference type="InterPro" id="IPR036388">
    <property type="entry name" value="WH-like_DNA-bd_sf"/>
</dbReference>
<dbReference type="Proteomes" id="UP000467201">
    <property type="component" value="Chromosome"/>
</dbReference>
<reference evidence="5 6" key="1">
    <citation type="journal article" date="2019" name="Emerg. Microbes Infect.">
        <title>Comprehensive subspecies identification of 175 nontuberculous mycobacteria species based on 7547 genomic profiles.</title>
        <authorList>
            <person name="Matsumoto Y."/>
            <person name="Kinjo T."/>
            <person name="Motooka D."/>
            <person name="Nabeya D."/>
            <person name="Jung N."/>
            <person name="Uechi K."/>
            <person name="Horii T."/>
            <person name="Iida T."/>
            <person name="Fujita J."/>
            <person name="Nakamura S."/>
        </authorList>
    </citation>
    <scope>NUCLEOTIDE SEQUENCE [LARGE SCALE GENOMIC DNA]</scope>
    <source>
        <strain evidence="5 6">JCM 12405</strain>
    </source>
</reference>
<dbReference type="EMBL" id="AP022605">
    <property type="protein sequence ID" value="BBZ08028.1"/>
    <property type="molecule type" value="Genomic_DNA"/>
</dbReference>
<evidence type="ECO:0000256" key="1">
    <source>
        <dbReference type="ARBA" id="ARBA00023015"/>
    </source>
</evidence>
<dbReference type="InterPro" id="IPR048226">
    <property type="entry name" value="Rv2640c-like"/>
</dbReference>
<dbReference type="NCBIfam" id="NF041413">
    <property type="entry name" value="ArsR_Rv2640c_fam"/>
    <property type="match status" value="1"/>
</dbReference>
<dbReference type="PANTHER" id="PTHR33154:SF18">
    <property type="entry name" value="ARSENICAL RESISTANCE OPERON REPRESSOR"/>
    <property type="match status" value="1"/>
</dbReference>
<dbReference type="SMART" id="SM00418">
    <property type="entry name" value="HTH_ARSR"/>
    <property type="match status" value="1"/>
</dbReference>
<dbReference type="SUPFAM" id="SSF46785">
    <property type="entry name" value="Winged helix' DNA-binding domain"/>
    <property type="match status" value="1"/>
</dbReference>
<proteinExistence type="predicted"/>
<gene>
    <name evidence="5" type="ORF">MDOR_21970</name>
</gene>
<dbReference type="GO" id="GO:0003700">
    <property type="term" value="F:DNA-binding transcription factor activity"/>
    <property type="evidence" value="ECO:0007669"/>
    <property type="project" value="InterPro"/>
</dbReference>
<keyword evidence="3" id="KW-0804">Transcription</keyword>
<dbReference type="NCBIfam" id="NF033788">
    <property type="entry name" value="HTH_metalloreg"/>
    <property type="match status" value="1"/>
</dbReference>
<organism evidence="5 6">
    <name type="scientific">Mycolicibacterium doricum</name>
    <dbReference type="NCBI Taxonomy" id="126673"/>
    <lineage>
        <taxon>Bacteria</taxon>
        <taxon>Bacillati</taxon>
        <taxon>Actinomycetota</taxon>
        <taxon>Actinomycetes</taxon>
        <taxon>Mycobacteriales</taxon>
        <taxon>Mycobacteriaceae</taxon>
        <taxon>Mycolicibacterium</taxon>
    </lineage>
</organism>
<accession>A0A7I7VWY4</accession>
<dbReference type="PROSITE" id="PS50987">
    <property type="entry name" value="HTH_ARSR_2"/>
    <property type="match status" value="1"/>
</dbReference>
<keyword evidence="1" id="KW-0805">Transcription regulation</keyword>
<evidence type="ECO:0000259" key="4">
    <source>
        <dbReference type="PROSITE" id="PS50987"/>
    </source>
</evidence>
<dbReference type="InterPro" id="IPR001845">
    <property type="entry name" value="HTH_ArsR_DNA-bd_dom"/>
</dbReference>
<dbReference type="PANTHER" id="PTHR33154">
    <property type="entry name" value="TRANSCRIPTIONAL REGULATOR, ARSR FAMILY"/>
    <property type="match status" value="1"/>
</dbReference>
<keyword evidence="2" id="KW-0238">DNA-binding</keyword>
<dbReference type="InterPro" id="IPR036390">
    <property type="entry name" value="WH_DNA-bd_sf"/>
</dbReference>
<sequence>MLTPLIYVNILWQTGRVPKSLPAVDISAPVCCSPVAAGPIGDEAALEIALRLKALADPVRVKLVSLLFSSGDGELCSCDLAAAVKLAESTVSHHLSQLRRAGLIESQRRGMNVYHRPRRESLIALCTVLDPSCCPAGLESR</sequence>
<protein>
    <submittedName>
        <fullName evidence="5">Putative transcriptional regulator, ArsR family protein</fullName>
    </submittedName>
</protein>
<evidence type="ECO:0000256" key="2">
    <source>
        <dbReference type="ARBA" id="ARBA00023125"/>
    </source>
</evidence>
<dbReference type="CDD" id="cd00090">
    <property type="entry name" value="HTH_ARSR"/>
    <property type="match status" value="1"/>
</dbReference>
<dbReference type="Pfam" id="PF01022">
    <property type="entry name" value="HTH_5"/>
    <property type="match status" value="1"/>
</dbReference>
<dbReference type="GO" id="GO:0003677">
    <property type="term" value="F:DNA binding"/>
    <property type="evidence" value="ECO:0007669"/>
    <property type="project" value="UniProtKB-KW"/>
</dbReference>
<dbReference type="PRINTS" id="PR00778">
    <property type="entry name" value="HTHARSR"/>
</dbReference>
<evidence type="ECO:0000313" key="5">
    <source>
        <dbReference type="EMBL" id="BBZ08028.1"/>
    </source>
</evidence>
<dbReference type="Gene3D" id="1.10.10.10">
    <property type="entry name" value="Winged helix-like DNA-binding domain superfamily/Winged helix DNA-binding domain"/>
    <property type="match status" value="1"/>
</dbReference>